<dbReference type="InterPro" id="IPR013751">
    <property type="entry name" value="ACP_syn_III_N"/>
</dbReference>
<dbReference type="PANTHER" id="PTHR34069">
    <property type="entry name" value="3-OXOACYL-[ACYL-CARRIER-PROTEIN] SYNTHASE 3"/>
    <property type="match status" value="1"/>
</dbReference>
<dbReference type="EMBL" id="ADGH01000016">
    <property type="protein sequence ID" value="EHG23920.1"/>
    <property type="molecule type" value="Genomic_DNA"/>
</dbReference>
<organism evidence="5 6">
    <name type="scientific">Selenomonas noxia F0398</name>
    <dbReference type="NCBI Taxonomy" id="702437"/>
    <lineage>
        <taxon>Bacteria</taxon>
        <taxon>Bacillati</taxon>
        <taxon>Bacillota</taxon>
        <taxon>Negativicutes</taxon>
        <taxon>Selenomonadales</taxon>
        <taxon>Selenomonadaceae</taxon>
        <taxon>Selenomonas</taxon>
    </lineage>
</organism>
<keyword evidence="1" id="KW-0808">Transferase</keyword>
<comment type="caution">
    <text evidence="5">The sequence shown here is derived from an EMBL/GenBank/DDBJ whole genome shotgun (WGS) entry which is preliminary data.</text>
</comment>
<keyword evidence="2" id="KW-0012">Acyltransferase</keyword>
<evidence type="ECO:0000256" key="1">
    <source>
        <dbReference type="ARBA" id="ARBA00022679"/>
    </source>
</evidence>
<dbReference type="Pfam" id="PF08541">
    <property type="entry name" value="ACP_syn_III_C"/>
    <property type="match status" value="1"/>
</dbReference>
<keyword evidence="6" id="KW-1185">Reference proteome</keyword>
<dbReference type="Gene3D" id="3.40.47.10">
    <property type="match status" value="1"/>
</dbReference>
<dbReference type="InterPro" id="IPR013747">
    <property type="entry name" value="ACP_syn_III_C"/>
</dbReference>
<dbReference type="Proteomes" id="UP000003175">
    <property type="component" value="Unassembled WGS sequence"/>
</dbReference>
<name>A0ABP2MP12_9FIRM</name>
<feature type="domain" description="Beta-ketoacyl-[acyl-carrier-protein] synthase III C-terminal" evidence="3">
    <location>
        <begin position="259"/>
        <end position="343"/>
    </location>
</feature>
<evidence type="ECO:0000256" key="2">
    <source>
        <dbReference type="ARBA" id="ARBA00023315"/>
    </source>
</evidence>
<evidence type="ECO:0000259" key="4">
    <source>
        <dbReference type="Pfam" id="PF08545"/>
    </source>
</evidence>
<evidence type="ECO:0000313" key="6">
    <source>
        <dbReference type="Proteomes" id="UP000003175"/>
    </source>
</evidence>
<dbReference type="SUPFAM" id="SSF53901">
    <property type="entry name" value="Thiolase-like"/>
    <property type="match status" value="1"/>
</dbReference>
<dbReference type="CDD" id="cd00830">
    <property type="entry name" value="KAS_III"/>
    <property type="match status" value="1"/>
</dbReference>
<evidence type="ECO:0000313" key="5">
    <source>
        <dbReference type="EMBL" id="EHG23920.1"/>
    </source>
</evidence>
<proteinExistence type="predicted"/>
<evidence type="ECO:0000259" key="3">
    <source>
        <dbReference type="Pfam" id="PF08541"/>
    </source>
</evidence>
<accession>A0ABP2MP12</accession>
<feature type="domain" description="Beta-ketoacyl-[acyl-carrier-protein] synthase III N-terminal" evidence="4">
    <location>
        <begin position="118"/>
        <end position="195"/>
    </location>
</feature>
<dbReference type="Pfam" id="PF08545">
    <property type="entry name" value="ACP_syn_III"/>
    <property type="match status" value="1"/>
</dbReference>
<dbReference type="InterPro" id="IPR016039">
    <property type="entry name" value="Thiolase-like"/>
</dbReference>
<dbReference type="PANTHER" id="PTHR34069:SF2">
    <property type="entry name" value="BETA-KETOACYL-[ACYL-CARRIER-PROTEIN] SYNTHASE III"/>
    <property type="match status" value="1"/>
</dbReference>
<protein>
    <recommendedName>
        <fullName evidence="7">Beta-ketoacyl-[acyl-carrier-protein] synthase III</fullName>
    </recommendedName>
</protein>
<evidence type="ECO:0008006" key="7">
    <source>
        <dbReference type="Google" id="ProtNLM"/>
    </source>
</evidence>
<sequence length="356" mass="38301">MGGWLMDKIFTKPRVAAISACVSKNRLELSDLADLYGEETVTKIMKVTGIRRVSVAPKGTTTADYCTAAAKHLMQEQNIDPQTIDGLVFVTETPDYIIPHTSAILQERLGLPNRALAFDINYGCAGYVYGIFQASLLIESGYCRRVLLCAGDTLSHYVNPADKAVRMVLGDGGSATLVEADENGRNSAFSFYTDGSRAENLMIPAGASRMPREPGVTDVLHTDADGNARTDEDFYMNGLEVMGFALNETLASIRETAERMKWELSEVELLALHQANALIVQYITKQLKLPKERAPIAVGDTGNASSASIPIMLTSTFGGKTLDFTKVLACGFGTGLSCAGGALDLSGTQVFGLMEE</sequence>
<reference evidence="5 6" key="1">
    <citation type="submission" date="2011-08" db="EMBL/GenBank/DDBJ databases">
        <title>The Genome Sequence of Selenomonas noxia F0398.</title>
        <authorList>
            <consortium name="The Broad Institute Genome Sequencing Platform"/>
            <person name="Earl A."/>
            <person name="Ward D."/>
            <person name="Feldgarden M."/>
            <person name="Gevers D."/>
            <person name="Izard J."/>
            <person name="Ganesan A."/>
            <person name="Blanton J.M."/>
            <person name="Baranova O.V."/>
            <person name="Tanner A.C."/>
            <person name="Dewhirst F.E."/>
            <person name="Young S.K."/>
            <person name="Zeng Q."/>
            <person name="Gargeya S."/>
            <person name="Fitzgerald M."/>
            <person name="Haas B."/>
            <person name="Abouelleil A."/>
            <person name="Alvarado L."/>
            <person name="Arachchi H.M."/>
            <person name="Berlin A."/>
            <person name="Brown A."/>
            <person name="Chapman S.B."/>
            <person name="Chen Z."/>
            <person name="Dunbar C."/>
            <person name="Freedman E."/>
            <person name="Gearin G."/>
            <person name="Gellesch M."/>
            <person name="Goldberg J."/>
            <person name="Griggs A."/>
            <person name="Gujja S."/>
            <person name="Heiman D."/>
            <person name="Howarth C."/>
            <person name="Larson L."/>
            <person name="Lui A."/>
            <person name="MacDonald P.J.P."/>
            <person name="Montmayeur A."/>
            <person name="Murphy C."/>
            <person name="Neiman D."/>
            <person name="Pearson M."/>
            <person name="Priest M."/>
            <person name="Roberts A."/>
            <person name="Saif S."/>
            <person name="Shea T."/>
            <person name="Shenoy N."/>
            <person name="Sisk P."/>
            <person name="Stolte C."/>
            <person name="Sykes S."/>
            <person name="Wortman J."/>
            <person name="Nusbaum C."/>
            <person name="Birren B."/>
        </authorList>
    </citation>
    <scope>NUCLEOTIDE SEQUENCE [LARGE SCALE GENOMIC DNA]</scope>
    <source>
        <strain evidence="5 6">F0398</strain>
    </source>
</reference>
<gene>
    <name evidence="5" type="ORF">HMPREF9432_01594</name>
</gene>